<dbReference type="RefSeq" id="WP_242621404.1">
    <property type="nucleotide sequence ID" value="NZ_SGXC01000001.1"/>
</dbReference>
<dbReference type="Gene3D" id="3.40.190.150">
    <property type="entry name" value="Bordetella uptake gene, domain 1"/>
    <property type="match status" value="1"/>
</dbReference>
<dbReference type="EMBL" id="SGXC01000001">
    <property type="protein sequence ID" value="RZS86655.1"/>
    <property type="molecule type" value="Genomic_DNA"/>
</dbReference>
<organism evidence="3 4">
    <name type="scientific">Pigmentiphaga kullae</name>
    <dbReference type="NCBI Taxonomy" id="151784"/>
    <lineage>
        <taxon>Bacteria</taxon>
        <taxon>Pseudomonadati</taxon>
        <taxon>Pseudomonadota</taxon>
        <taxon>Betaproteobacteria</taxon>
        <taxon>Burkholderiales</taxon>
        <taxon>Alcaligenaceae</taxon>
        <taxon>Pigmentiphaga</taxon>
    </lineage>
</organism>
<keyword evidence="4" id="KW-1185">Reference proteome</keyword>
<dbReference type="Gene3D" id="3.40.190.10">
    <property type="entry name" value="Periplasmic binding protein-like II"/>
    <property type="match status" value="1"/>
</dbReference>
<gene>
    <name evidence="3" type="ORF">EV675_2703</name>
</gene>
<dbReference type="CDD" id="cd13578">
    <property type="entry name" value="PBP2_Bug27"/>
    <property type="match status" value="1"/>
</dbReference>
<dbReference type="PIRSF" id="PIRSF017082">
    <property type="entry name" value="YflP"/>
    <property type="match status" value="1"/>
</dbReference>
<sequence length="320" mass="33068">MRTATYLTGLVLFAASVPCLAQDFPTRPLRVVVPFPAGGGTDALARALGEGMGKELGQPVIVLNKPGAGTVIGNDMVAKSPPDGYTILLTTSAVAIVPSLVPQLPYAADTAFAPIALIGRAPNVMVTRMTSPLASGEEVIRQARATPGKLNYGSAGNGTSTHLSAELLKTTADISMTHIPYRGATPVIADVLAGQIDIAFGTLPSVAPSIASGSLKPLAVTSARRSPLLPDVPTLAESGVPGFEADVWYGLLAPAGTPSAIVARLHEAARRAADAEAFRKRARSEGMLLTLDGPEATARVIRAEQVKWAQVVRAQGVRAE</sequence>
<evidence type="ECO:0000256" key="2">
    <source>
        <dbReference type="SAM" id="SignalP"/>
    </source>
</evidence>
<keyword evidence="3" id="KW-0675">Receptor</keyword>
<dbReference type="InterPro" id="IPR042100">
    <property type="entry name" value="Bug_dom1"/>
</dbReference>
<accession>A0A4Q7NN63</accession>
<dbReference type="Pfam" id="PF03401">
    <property type="entry name" value="TctC"/>
    <property type="match status" value="1"/>
</dbReference>
<evidence type="ECO:0000313" key="3">
    <source>
        <dbReference type="EMBL" id="RZS86655.1"/>
    </source>
</evidence>
<evidence type="ECO:0000313" key="4">
    <source>
        <dbReference type="Proteomes" id="UP000292445"/>
    </source>
</evidence>
<dbReference type="SUPFAM" id="SSF53850">
    <property type="entry name" value="Periplasmic binding protein-like II"/>
    <property type="match status" value="1"/>
</dbReference>
<dbReference type="AlphaFoldDB" id="A0A4Q7NN63"/>
<feature type="chain" id="PRO_5020408161" evidence="2">
    <location>
        <begin position="22"/>
        <end position="320"/>
    </location>
</feature>
<proteinExistence type="inferred from homology"/>
<reference evidence="3 4" key="1">
    <citation type="submission" date="2019-02" db="EMBL/GenBank/DDBJ databases">
        <title>Genomic Encyclopedia of Type Strains, Phase IV (KMG-IV): sequencing the most valuable type-strain genomes for metagenomic binning, comparative biology and taxonomic classification.</title>
        <authorList>
            <person name="Goeker M."/>
        </authorList>
    </citation>
    <scope>NUCLEOTIDE SEQUENCE [LARGE SCALE GENOMIC DNA]</scope>
    <source>
        <strain evidence="3 4">K24</strain>
    </source>
</reference>
<protein>
    <submittedName>
        <fullName evidence="3">Tripartite-type tricarboxylate transporter receptor subunit TctC</fullName>
    </submittedName>
</protein>
<feature type="signal peptide" evidence="2">
    <location>
        <begin position="1"/>
        <end position="21"/>
    </location>
</feature>
<dbReference type="InterPro" id="IPR005064">
    <property type="entry name" value="BUG"/>
</dbReference>
<dbReference type="Proteomes" id="UP000292445">
    <property type="component" value="Unassembled WGS sequence"/>
</dbReference>
<dbReference type="PANTHER" id="PTHR42928">
    <property type="entry name" value="TRICARBOXYLATE-BINDING PROTEIN"/>
    <property type="match status" value="1"/>
</dbReference>
<evidence type="ECO:0000256" key="1">
    <source>
        <dbReference type="ARBA" id="ARBA00006987"/>
    </source>
</evidence>
<comment type="caution">
    <text evidence="3">The sequence shown here is derived from an EMBL/GenBank/DDBJ whole genome shotgun (WGS) entry which is preliminary data.</text>
</comment>
<comment type="similarity">
    <text evidence="1">Belongs to the UPF0065 (bug) family.</text>
</comment>
<keyword evidence="2" id="KW-0732">Signal</keyword>
<dbReference type="PANTHER" id="PTHR42928:SF5">
    <property type="entry name" value="BLR1237 PROTEIN"/>
    <property type="match status" value="1"/>
</dbReference>
<name>A0A4Q7NN63_9BURK</name>